<dbReference type="EMBL" id="UYRR01002312">
    <property type="protein sequence ID" value="VDK19453.1"/>
    <property type="molecule type" value="Genomic_DNA"/>
</dbReference>
<dbReference type="OrthoDB" id="5774418at2759"/>
<dbReference type="AlphaFoldDB" id="A0A0M3J3E1"/>
<dbReference type="WBParaSite" id="ASIM_0000205401-mRNA-1">
    <property type="protein sequence ID" value="ASIM_0000205401-mRNA-1"/>
    <property type="gene ID" value="ASIM_0000205401"/>
</dbReference>
<gene>
    <name evidence="1" type="ORF">ASIM_LOCUS1924</name>
</gene>
<evidence type="ECO:0000313" key="3">
    <source>
        <dbReference type="WBParaSite" id="ASIM_0000205401-mRNA-1"/>
    </source>
</evidence>
<accession>A0A0M3J3E1</accession>
<name>A0A0M3J3E1_ANISI</name>
<evidence type="ECO:0000313" key="2">
    <source>
        <dbReference type="Proteomes" id="UP000267096"/>
    </source>
</evidence>
<dbReference type="Proteomes" id="UP000267096">
    <property type="component" value="Unassembled WGS sequence"/>
</dbReference>
<organism evidence="3">
    <name type="scientific">Anisakis simplex</name>
    <name type="common">Herring worm</name>
    <dbReference type="NCBI Taxonomy" id="6269"/>
    <lineage>
        <taxon>Eukaryota</taxon>
        <taxon>Metazoa</taxon>
        <taxon>Ecdysozoa</taxon>
        <taxon>Nematoda</taxon>
        <taxon>Chromadorea</taxon>
        <taxon>Rhabditida</taxon>
        <taxon>Spirurina</taxon>
        <taxon>Ascaridomorpha</taxon>
        <taxon>Ascaridoidea</taxon>
        <taxon>Anisakidae</taxon>
        <taxon>Anisakis</taxon>
        <taxon>Anisakis simplex complex</taxon>
    </lineage>
</organism>
<proteinExistence type="predicted"/>
<keyword evidence="2" id="KW-1185">Reference proteome</keyword>
<evidence type="ECO:0000313" key="1">
    <source>
        <dbReference type="EMBL" id="VDK19453.1"/>
    </source>
</evidence>
<protein>
    <submittedName>
        <fullName evidence="1 3">Uncharacterized protein</fullName>
    </submittedName>
</protein>
<sequence>MRQTTNWLIAFVVKQSKRVLNESKIAGRDVRQCSCSEQHECGTEMSVQALKCIDSCWMQFKETVTSYHDTVTRKKPAVDMDIIVDAAAIPLKRILGTVGGFAVCVKNCFLKRNEKGFCFDRKK</sequence>
<reference evidence="1 2" key="2">
    <citation type="submission" date="2018-11" db="EMBL/GenBank/DDBJ databases">
        <authorList>
            <consortium name="Pathogen Informatics"/>
        </authorList>
    </citation>
    <scope>NUCLEOTIDE SEQUENCE [LARGE SCALE GENOMIC DNA]</scope>
</reference>
<reference evidence="3" key="1">
    <citation type="submission" date="2017-02" db="UniProtKB">
        <authorList>
            <consortium name="WormBaseParasite"/>
        </authorList>
    </citation>
    <scope>IDENTIFICATION</scope>
</reference>